<dbReference type="InterPro" id="IPR036161">
    <property type="entry name" value="RPB6/omega-like_sf"/>
</dbReference>
<dbReference type="AlphaFoldDB" id="A0A538S8W9"/>
<protein>
    <recommendedName>
        <fullName evidence="5">DNA-directed RNA polymerase</fullName>
    </recommendedName>
</protein>
<name>A0A538S8W9_UNCEI</name>
<dbReference type="GO" id="GO:0003899">
    <property type="term" value="F:DNA-directed RNA polymerase activity"/>
    <property type="evidence" value="ECO:0007669"/>
    <property type="project" value="InterPro"/>
</dbReference>
<accession>A0A538S8W9</accession>
<reference evidence="3 4" key="1">
    <citation type="journal article" date="2019" name="Nat. Microbiol.">
        <title>Mediterranean grassland soil C-N compound turnover is dependent on rainfall and depth, and is mediated by genomically divergent microorganisms.</title>
        <authorList>
            <person name="Diamond S."/>
            <person name="Andeer P.F."/>
            <person name="Li Z."/>
            <person name="Crits-Christoph A."/>
            <person name="Burstein D."/>
            <person name="Anantharaman K."/>
            <person name="Lane K.R."/>
            <person name="Thomas B.C."/>
            <person name="Pan C."/>
            <person name="Northen T.R."/>
            <person name="Banfield J.F."/>
        </authorList>
    </citation>
    <scope>NUCLEOTIDE SEQUENCE [LARGE SCALE GENOMIC DNA]</scope>
    <source>
        <strain evidence="3">WS_3</strain>
    </source>
</reference>
<evidence type="ECO:0000313" key="3">
    <source>
        <dbReference type="EMBL" id="TMQ47823.1"/>
    </source>
</evidence>
<sequence length="66" mass="7304">MTKLSALVTPPGSNKYEIAIIAAREARRINDWTRRSGEKVPGKVTASALERTIRGEVAYGYEDIPE</sequence>
<dbReference type="GO" id="GO:0006351">
    <property type="term" value="P:DNA-templated transcription"/>
    <property type="evidence" value="ECO:0007669"/>
    <property type="project" value="InterPro"/>
</dbReference>
<comment type="caution">
    <text evidence="3">The sequence shown here is derived from an EMBL/GenBank/DDBJ whole genome shotgun (WGS) entry which is preliminary data.</text>
</comment>
<dbReference type="GO" id="GO:0003677">
    <property type="term" value="F:DNA binding"/>
    <property type="evidence" value="ECO:0007669"/>
    <property type="project" value="InterPro"/>
</dbReference>
<keyword evidence="2" id="KW-0804">Transcription</keyword>
<dbReference type="Proteomes" id="UP000320184">
    <property type="component" value="Unassembled WGS sequence"/>
</dbReference>
<organism evidence="3 4">
    <name type="scientific">Eiseniibacteriota bacterium</name>
    <dbReference type="NCBI Taxonomy" id="2212470"/>
    <lineage>
        <taxon>Bacteria</taxon>
        <taxon>Candidatus Eiseniibacteriota</taxon>
    </lineage>
</organism>
<evidence type="ECO:0000256" key="1">
    <source>
        <dbReference type="ARBA" id="ARBA00022478"/>
    </source>
</evidence>
<evidence type="ECO:0000256" key="2">
    <source>
        <dbReference type="ARBA" id="ARBA00023163"/>
    </source>
</evidence>
<dbReference type="EMBL" id="VBOT01000165">
    <property type="protein sequence ID" value="TMQ47823.1"/>
    <property type="molecule type" value="Genomic_DNA"/>
</dbReference>
<evidence type="ECO:0008006" key="5">
    <source>
        <dbReference type="Google" id="ProtNLM"/>
    </source>
</evidence>
<dbReference type="GO" id="GO:0000428">
    <property type="term" value="C:DNA-directed RNA polymerase complex"/>
    <property type="evidence" value="ECO:0007669"/>
    <property type="project" value="UniProtKB-KW"/>
</dbReference>
<evidence type="ECO:0000313" key="4">
    <source>
        <dbReference type="Proteomes" id="UP000320184"/>
    </source>
</evidence>
<gene>
    <name evidence="3" type="ORF">E6K73_13070</name>
</gene>
<proteinExistence type="predicted"/>
<dbReference type="SUPFAM" id="SSF63562">
    <property type="entry name" value="RPB6/omega subunit-like"/>
    <property type="match status" value="1"/>
</dbReference>
<keyword evidence="1" id="KW-0240">DNA-directed RNA polymerase</keyword>